<dbReference type="EMBL" id="JAAIUW010000012">
    <property type="protein sequence ID" value="KAF7807031.1"/>
    <property type="molecule type" value="Genomic_DNA"/>
</dbReference>
<keyword evidence="1" id="KW-0677">Repeat</keyword>
<dbReference type="GO" id="GO:0009451">
    <property type="term" value="P:RNA modification"/>
    <property type="evidence" value="ECO:0007669"/>
    <property type="project" value="InterPro"/>
</dbReference>
<feature type="repeat" description="PPR" evidence="3">
    <location>
        <begin position="286"/>
        <end position="320"/>
    </location>
</feature>
<feature type="repeat" description="PPR" evidence="3">
    <location>
        <begin position="185"/>
        <end position="219"/>
    </location>
</feature>
<comment type="similarity">
    <text evidence="2">Belongs to the PPR family. PCMP-E subfamily.</text>
</comment>
<dbReference type="NCBIfam" id="TIGR00756">
    <property type="entry name" value="PPR"/>
    <property type="match status" value="7"/>
</dbReference>
<name>A0A834SP48_9FABA</name>
<feature type="repeat" description="PPR" evidence="3">
    <location>
        <begin position="387"/>
        <end position="421"/>
    </location>
</feature>
<dbReference type="PANTHER" id="PTHR47926">
    <property type="entry name" value="PENTATRICOPEPTIDE REPEAT-CONTAINING PROTEIN"/>
    <property type="match status" value="1"/>
</dbReference>
<dbReference type="Proteomes" id="UP000634136">
    <property type="component" value="Unassembled WGS sequence"/>
</dbReference>
<feature type="repeat" description="PPR" evidence="3">
    <location>
        <begin position="255"/>
        <end position="285"/>
    </location>
</feature>
<dbReference type="InterPro" id="IPR046848">
    <property type="entry name" value="E_motif"/>
</dbReference>
<dbReference type="PANTHER" id="PTHR47926:SF493">
    <property type="entry name" value="PENTATRICOPEPTIDE REPEAT-CONTAINING PROTEIN"/>
    <property type="match status" value="1"/>
</dbReference>
<dbReference type="OrthoDB" id="185373at2759"/>
<proteinExistence type="inferred from homology"/>
<dbReference type="InterPro" id="IPR011990">
    <property type="entry name" value="TPR-like_helical_dom_sf"/>
</dbReference>
<dbReference type="FunFam" id="1.25.40.10:FF:001320">
    <property type="entry name" value="Pentatricopeptide repeat-containing protein At5g39350"/>
    <property type="match status" value="1"/>
</dbReference>
<organism evidence="4 5">
    <name type="scientific">Senna tora</name>
    <dbReference type="NCBI Taxonomy" id="362788"/>
    <lineage>
        <taxon>Eukaryota</taxon>
        <taxon>Viridiplantae</taxon>
        <taxon>Streptophyta</taxon>
        <taxon>Embryophyta</taxon>
        <taxon>Tracheophyta</taxon>
        <taxon>Spermatophyta</taxon>
        <taxon>Magnoliopsida</taxon>
        <taxon>eudicotyledons</taxon>
        <taxon>Gunneridae</taxon>
        <taxon>Pentapetalae</taxon>
        <taxon>rosids</taxon>
        <taxon>fabids</taxon>
        <taxon>Fabales</taxon>
        <taxon>Fabaceae</taxon>
        <taxon>Caesalpinioideae</taxon>
        <taxon>Cassia clade</taxon>
        <taxon>Senna</taxon>
    </lineage>
</organism>
<dbReference type="Pfam" id="PF13041">
    <property type="entry name" value="PPR_2"/>
    <property type="match status" value="5"/>
</dbReference>
<dbReference type="PROSITE" id="PS51375">
    <property type="entry name" value="PPR"/>
    <property type="match status" value="7"/>
</dbReference>
<dbReference type="InterPro" id="IPR046960">
    <property type="entry name" value="PPR_At4g14850-like_plant"/>
</dbReference>
<dbReference type="Pfam" id="PF01535">
    <property type="entry name" value="PPR"/>
    <property type="match status" value="1"/>
</dbReference>
<gene>
    <name evidence="4" type="ORF">G2W53_039192</name>
</gene>
<dbReference type="Gene3D" id="1.25.40.10">
    <property type="entry name" value="Tetratricopeptide repeat domain"/>
    <property type="match status" value="4"/>
</dbReference>
<evidence type="ECO:0000313" key="5">
    <source>
        <dbReference type="Proteomes" id="UP000634136"/>
    </source>
</evidence>
<evidence type="ECO:0000256" key="3">
    <source>
        <dbReference type="PROSITE-ProRule" id="PRU00708"/>
    </source>
</evidence>
<feature type="repeat" description="PPR" evidence="3">
    <location>
        <begin position="525"/>
        <end position="555"/>
    </location>
</feature>
<dbReference type="GO" id="GO:0003723">
    <property type="term" value="F:RNA binding"/>
    <property type="evidence" value="ECO:0007669"/>
    <property type="project" value="InterPro"/>
</dbReference>
<reference evidence="4" key="1">
    <citation type="submission" date="2020-09" db="EMBL/GenBank/DDBJ databases">
        <title>Genome-Enabled Discovery of Anthraquinone Biosynthesis in Senna tora.</title>
        <authorList>
            <person name="Kang S.-H."/>
            <person name="Pandey R.P."/>
            <person name="Lee C.-M."/>
            <person name="Sim J.-S."/>
            <person name="Jeong J.-T."/>
            <person name="Choi B.-S."/>
            <person name="Jung M."/>
            <person name="Ginzburg D."/>
            <person name="Zhao K."/>
            <person name="Won S.Y."/>
            <person name="Oh T.-J."/>
            <person name="Yu Y."/>
            <person name="Kim N.-H."/>
            <person name="Lee O.R."/>
            <person name="Lee T.-H."/>
            <person name="Bashyal P."/>
            <person name="Kim T.-S."/>
            <person name="Lee W.-H."/>
            <person name="Kawkins C."/>
            <person name="Kim C.-K."/>
            <person name="Kim J.S."/>
            <person name="Ahn B.O."/>
            <person name="Rhee S.Y."/>
            <person name="Sohng J.K."/>
        </authorList>
    </citation>
    <scope>NUCLEOTIDE SEQUENCE</scope>
    <source>
        <tissue evidence="4">Leaf</tissue>
    </source>
</reference>
<sequence length="684" mass="76989">MNDPPPQPPHRKAKKFLRIAVAQCEQLLLKYAATRSLFRIKQLHACIIVNFGLLSSSSFASSYAQCNHSSYARKLFVKLPQRSLFLWNIMIRMYAQNGLPYDALKLFVEMLALGECQPDNFTYPFAIKACGDLSLLDVGFGVHGRTLKSGFDLDTFVQNSLLAMYMNCREKEAAQMVFDSMQERTVVSWNTMINGYFRNCCVEEALMIYNRMKDVGVEPDCATVVSVLPVCGYLKNVKLGREVHALVQEKGFWGNIAVRNAMLDMYVKCGQMEEAWLLVNKMHEKDVVTWTTLINGYILNGDPRNALRLCQLMQREGVKPNTVSIASLLLACASLVSLNHGKCLHAWAIRHKLESEVYVETALIDMYAKCNHVDLSYKVFTKTSKQRTIPWNALLSGFIHNSLAREAIELFKQMLVEEIQPNDATLNSLLPAYAILADLQQAMNIHGYLVRSGFLYRLEVASILVDIYSKCGSLGYAHQIFDTIPQKNKDIIIWSALISAYGKHGHGEMAVSLFNQMLQSGVKPNQVTFTSILHACSHAGLVDEGLSMFKLMLEQHQIIPHTDHYTCIIDLLGRAGRLKDAYNLISSMPETPNHGIWGALLGACVIHENVELGEVAARWLFELEPENTGNYVLLAKIYAAVGRWRDAEKVRNMVNEVGLRKEPAHSLIESSRASVSSEFWILNC</sequence>
<protein>
    <submittedName>
        <fullName evidence="4">Pentatricopeptide repeat-containing protein</fullName>
    </submittedName>
</protein>
<dbReference type="FunFam" id="1.25.40.10:FF:001139">
    <property type="entry name" value="Uncharacterized protein"/>
    <property type="match status" value="1"/>
</dbReference>
<feature type="repeat" description="PPR" evidence="3">
    <location>
        <begin position="490"/>
        <end position="524"/>
    </location>
</feature>
<dbReference type="FunFam" id="1.25.40.10:FF:000436">
    <property type="entry name" value="Pentatricopeptide repeat-containing protein At5g39350 family"/>
    <property type="match status" value="1"/>
</dbReference>
<feature type="repeat" description="PPR" evidence="3">
    <location>
        <begin position="83"/>
        <end position="117"/>
    </location>
</feature>
<dbReference type="InterPro" id="IPR002885">
    <property type="entry name" value="PPR_rpt"/>
</dbReference>
<dbReference type="FunFam" id="1.25.40.10:FF:000212">
    <property type="entry name" value="Pentatricopeptide repeat-containing protein At2g03380, mitochondrial"/>
    <property type="match status" value="1"/>
</dbReference>
<keyword evidence="5" id="KW-1185">Reference proteome</keyword>
<comment type="caution">
    <text evidence="4">The sequence shown here is derived from an EMBL/GenBank/DDBJ whole genome shotgun (WGS) entry which is preliminary data.</text>
</comment>
<evidence type="ECO:0000256" key="1">
    <source>
        <dbReference type="ARBA" id="ARBA00022737"/>
    </source>
</evidence>
<dbReference type="SUPFAM" id="SSF48452">
    <property type="entry name" value="TPR-like"/>
    <property type="match status" value="1"/>
</dbReference>
<dbReference type="AlphaFoldDB" id="A0A834SP48"/>
<dbReference type="Pfam" id="PF20431">
    <property type="entry name" value="E_motif"/>
    <property type="match status" value="1"/>
</dbReference>
<evidence type="ECO:0000313" key="4">
    <source>
        <dbReference type="EMBL" id="KAF7807031.1"/>
    </source>
</evidence>
<evidence type="ECO:0000256" key="2">
    <source>
        <dbReference type="ARBA" id="ARBA00061659"/>
    </source>
</evidence>
<accession>A0A834SP48</accession>